<dbReference type="HOGENOM" id="CLU_190127_0_0_1"/>
<evidence type="ECO:0000313" key="2">
    <source>
        <dbReference type="Proteomes" id="UP000054477"/>
    </source>
</evidence>
<accession>A0A0C9WW44</accession>
<organism evidence="1 2">
    <name type="scientific">Laccaria amethystina LaAM-08-1</name>
    <dbReference type="NCBI Taxonomy" id="1095629"/>
    <lineage>
        <taxon>Eukaryota</taxon>
        <taxon>Fungi</taxon>
        <taxon>Dikarya</taxon>
        <taxon>Basidiomycota</taxon>
        <taxon>Agaricomycotina</taxon>
        <taxon>Agaricomycetes</taxon>
        <taxon>Agaricomycetidae</taxon>
        <taxon>Agaricales</taxon>
        <taxon>Agaricineae</taxon>
        <taxon>Hydnangiaceae</taxon>
        <taxon>Laccaria</taxon>
    </lineage>
</organism>
<proteinExistence type="predicted"/>
<reference evidence="2" key="2">
    <citation type="submission" date="2015-01" db="EMBL/GenBank/DDBJ databases">
        <title>Evolutionary Origins and Diversification of the Mycorrhizal Mutualists.</title>
        <authorList>
            <consortium name="DOE Joint Genome Institute"/>
            <consortium name="Mycorrhizal Genomics Consortium"/>
            <person name="Kohler A."/>
            <person name="Kuo A."/>
            <person name="Nagy L.G."/>
            <person name="Floudas D."/>
            <person name="Copeland A."/>
            <person name="Barry K.W."/>
            <person name="Cichocki N."/>
            <person name="Veneault-Fourrey C."/>
            <person name="LaButti K."/>
            <person name="Lindquist E.A."/>
            <person name="Lipzen A."/>
            <person name="Lundell T."/>
            <person name="Morin E."/>
            <person name="Murat C."/>
            <person name="Riley R."/>
            <person name="Ohm R."/>
            <person name="Sun H."/>
            <person name="Tunlid A."/>
            <person name="Henrissat B."/>
            <person name="Grigoriev I.V."/>
            <person name="Hibbett D.S."/>
            <person name="Martin F."/>
        </authorList>
    </citation>
    <scope>NUCLEOTIDE SEQUENCE [LARGE SCALE GENOMIC DNA]</scope>
    <source>
        <strain evidence="2">LaAM-08-1</strain>
    </source>
</reference>
<feature type="non-terminal residue" evidence="1">
    <location>
        <position position="64"/>
    </location>
</feature>
<name>A0A0C9WW44_9AGAR</name>
<dbReference type="OrthoDB" id="3061387at2759"/>
<protein>
    <submittedName>
        <fullName evidence="1">Uncharacterized protein</fullName>
    </submittedName>
</protein>
<sequence>MLQREMEQVTESTLALRHIGEESLSVTDMRVEMIQMREQIALLRAQQRSAWALGLSDDPPPGYT</sequence>
<keyword evidence="2" id="KW-1185">Reference proteome</keyword>
<dbReference type="Proteomes" id="UP000054477">
    <property type="component" value="Unassembled WGS sequence"/>
</dbReference>
<dbReference type="EMBL" id="KN839692">
    <property type="protein sequence ID" value="KIJ89471.1"/>
    <property type="molecule type" value="Genomic_DNA"/>
</dbReference>
<evidence type="ECO:0000313" key="1">
    <source>
        <dbReference type="EMBL" id="KIJ89471.1"/>
    </source>
</evidence>
<dbReference type="AlphaFoldDB" id="A0A0C9WW44"/>
<gene>
    <name evidence="1" type="ORF">K443DRAFT_57465</name>
</gene>
<reference evidence="1 2" key="1">
    <citation type="submission" date="2014-04" db="EMBL/GenBank/DDBJ databases">
        <authorList>
            <consortium name="DOE Joint Genome Institute"/>
            <person name="Kuo A."/>
            <person name="Kohler A."/>
            <person name="Nagy L.G."/>
            <person name="Floudas D."/>
            <person name="Copeland A."/>
            <person name="Barry K.W."/>
            <person name="Cichocki N."/>
            <person name="Veneault-Fourrey C."/>
            <person name="LaButti K."/>
            <person name="Lindquist E.A."/>
            <person name="Lipzen A."/>
            <person name="Lundell T."/>
            <person name="Morin E."/>
            <person name="Murat C."/>
            <person name="Sun H."/>
            <person name="Tunlid A."/>
            <person name="Henrissat B."/>
            <person name="Grigoriev I.V."/>
            <person name="Hibbett D.S."/>
            <person name="Martin F."/>
            <person name="Nordberg H.P."/>
            <person name="Cantor M.N."/>
            <person name="Hua S.X."/>
        </authorList>
    </citation>
    <scope>NUCLEOTIDE SEQUENCE [LARGE SCALE GENOMIC DNA]</scope>
    <source>
        <strain evidence="1 2">LaAM-08-1</strain>
    </source>
</reference>